<dbReference type="eggNOG" id="ENOG502S989">
    <property type="taxonomic scope" value="Eukaryota"/>
</dbReference>
<evidence type="ECO:0000259" key="1">
    <source>
        <dbReference type="PROSITE" id="PS50042"/>
    </source>
</evidence>
<dbReference type="PANTHER" id="PTHR23011:SF12">
    <property type="entry name" value="CYCLIC NUCLEOTIDE-BINDING DOMAIN-CONTAINING PROTEIN"/>
    <property type="match status" value="1"/>
</dbReference>
<evidence type="ECO:0000313" key="3">
    <source>
        <dbReference type="Proteomes" id="UP000001593"/>
    </source>
</evidence>
<organism evidence="2 3">
    <name type="scientific">Nematostella vectensis</name>
    <name type="common">Starlet sea anemone</name>
    <dbReference type="NCBI Taxonomy" id="45351"/>
    <lineage>
        <taxon>Eukaryota</taxon>
        <taxon>Metazoa</taxon>
        <taxon>Cnidaria</taxon>
        <taxon>Anthozoa</taxon>
        <taxon>Hexacorallia</taxon>
        <taxon>Actiniaria</taxon>
        <taxon>Edwardsiidae</taxon>
        <taxon>Nematostella</taxon>
    </lineage>
</organism>
<sequence length="360" mass="41048">MLIQPREIQENIPREHSLICKGSVEVLVLDREDFMDLMTTSPDQGLPTDFLRSIELFRSFPMEKFKEEMDSITTKYFARDSVIVKDSSDSPYFFILKSGRCKVVRQQDVLDVSKASKLPRIPMASKPPTRATPGKNPTSLLEFTKCHTACSKESFILDKLRANKAEREQGRVTEEGIITDTPSPEAAPLPPIKRKHDYTKDLQGPCYEADIFKRTSEMDLVRKATMEAMQPTKRSSDMTNTVPTRKALLQIAVLKPGDMFSLESMMPKVANKISAEIIHDTPDPSASVTLISEGAECVMINKRFFLQYAPTTTLIQFKALREQYTSVEQARKEIRNQQAWNLYKSDMVRTLAGRNRKQRR</sequence>
<dbReference type="Proteomes" id="UP000001593">
    <property type="component" value="Unassembled WGS sequence"/>
</dbReference>
<dbReference type="InterPro" id="IPR014710">
    <property type="entry name" value="RmlC-like_jellyroll"/>
</dbReference>
<dbReference type="InterPro" id="IPR000595">
    <property type="entry name" value="cNMP-bd_dom"/>
</dbReference>
<dbReference type="OMA" id="NDEYNEM"/>
<keyword evidence="3" id="KW-1185">Reference proteome</keyword>
<dbReference type="PANTHER" id="PTHR23011">
    <property type="entry name" value="CYCLIC NUCLEOTIDE-BINDING DOMAIN CONTAINING PROTEIN"/>
    <property type="match status" value="1"/>
</dbReference>
<name>A7S790_NEMVE</name>
<dbReference type="PROSITE" id="PS50042">
    <property type="entry name" value="CNMP_BINDING_3"/>
    <property type="match status" value="1"/>
</dbReference>
<dbReference type="InParanoid" id="A7S790"/>
<dbReference type="PhylomeDB" id="A7S790"/>
<protein>
    <recommendedName>
        <fullName evidence="1">Cyclic nucleotide-binding domain-containing protein</fullName>
    </recommendedName>
</protein>
<dbReference type="InterPro" id="IPR018490">
    <property type="entry name" value="cNMP-bd_dom_sf"/>
</dbReference>
<evidence type="ECO:0000313" key="2">
    <source>
        <dbReference type="EMBL" id="EDO40488.1"/>
    </source>
</evidence>
<accession>A7S790</accession>
<feature type="domain" description="Cyclic nucleotide-binding" evidence="1">
    <location>
        <begin position="56"/>
        <end position="132"/>
    </location>
</feature>
<proteinExistence type="predicted"/>
<dbReference type="EMBL" id="DS469591">
    <property type="protein sequence ID" value="EDO40488.1"/>
    <property type="molecule type" value="Genomic_DNA"/>
</dbReference>
<dbReference type="Gene3D" id="2.60.120.10">
    <property type="entry name" value="Jelly Rolls"/>
    <property type="match status" value="1"/>
</dbReference>
<dbReference type="SUPFAM" id="SSF51206">
    <property type="entry name" value="cAMP-binding domain-like"/>
    <property type="match status" value="1"/>
</dbReference>
<gene>
    <name evidence="2" type="ORF">NEMVEDRAFT_v1g243339</name>
</gene>
<reference evidence="2 3" key="1">
    <citation type="journal article" date="2007" name="Science">
        <title>Sea anemone genome reveals ancestral eumetazoan gene repertoire and genomic organization.</title>
        <authorList>
            <person name="Putnam N.H."/>
            <person name="Srivastava M."/>
            <person name="Hellsten U."/>
            <person name="Dirks B."/>
            <person name="Chapman J."/>
            <person name="Salamov A."/>
            <person name="Terry A."/>
            <person name="Shapiro H."/>
            <person name="Lindquist E."/>
            <person name="Kapitonov V.V."/>
            <person name="Jurka J."/>
            <person name="Genikhovich G."/>
            <person name="Grigoriev I.V."/>
            <person name="Lucas S.M."/>
            <person name="Steele R.E."/>
            <person name="Finnerty J.R."/>
            <person name="Technau U."/>
            <person name="Martindale M.Q."/>
            <person name="Rokhsar D.S."/>
        </authorList>
    </citation>
    <scope>NUCLEOTIDE SEQUENCE [LARGE SCALE GENOMIC DNA]</scope>
    <source>
        <strain evidence="3">CH2 X CH6</strain>
    </source>
</reference>
<dbReference type="AlphaFoldDB" id="A7S790"/>
<dbReference type="STRING" id="45351.A7S790"/>
<dbReference type="HOGENOM" id="CLU_770094_0_0_1"/>